<evidence type="ECO:0000256" key="1">
    <source>
        <dbReference type="ARBA" id="ARBA00008007"/>
    </source>
</evidence>
<dbReference type="PANTHER" id="PTHR47505:SF1">
    <property type="entry name" value="DNA UTILIZATION PROTEIN YHGH"/>
    <property type="match status" value="1"/>
</dbReference>
<dbReference type="STRING" id="693.AKJ17_13115"/>
<dbReference type="AlphaFoldDB" id="A0A0M0HLB2"/>
<evidence type="ECO:0000259" key="2">
    <source>
        <dbReference type="Pfam" id="PF00156"/>
    </source>
</evidence>
<gene>
    <name evidence="3" type="ORF">AKJ17_13115</name>
</gene>
<dbReference type="Proteomes" id="UP000037515">
    <property type="component" value="Unassembled WGS sequence"/>
</dbReference>
<dbReference type="EMBL" id="LHPJ01000010">
    <property type="protein sequence ID" value="KOO02865.1"/>
    <property type="molecule type" value="Genomic_DNA"/>
</dbReference>
<dbReference type="PATRIC" id="fig|693.5.peg.2686"/>
<dbReference type="InterPro" id="IPR051910">
    <property type="entry name" value="ComF/GntX_DNA_util-trans"/>
</dbReference>
<dbReference type="SUPFAM" id="SSF53271">
    <property type="entry name" value="PRTase-like"/>
    <property type="match status" value="1"/>
</dbReference>
<feature type="domain" description="Phosphoribosyltransferase" evidence="2">
    <location>
        <begin position="151"/>
        <end position="246"/>
    </location>
</feature>
<dbReference type="PANTHER" id="PTHR47505">
    <property type="entry name" value="DNA UTILIZATION PROTEIN YHGH"/>
    <property type="match status" value="1"/>
</dbReference>
<evidence type="ECO:0000313" key="3">
    <source>
        <dbReference type="EMBL" id="KOO02865.1"/>
    </source>
</evidence>
<evidence type="ECO:0000313" key="4">
    <source>
        <dbReference type="Proteomes" id="UP000037515"/>
    </source>
</evidence>
<dbReference type="InterPro" id="IPR029057">
    <property type="entry name" value="PRTase-like"/>
</dbReference>
<protein>
    <submittedName>
        <fullName evidence="3">Competence protein ComF</fullName>
    </submittedName>
</protein>
<organism evidence="3 4">
    <name type="scientific">Vibrio nereis</name>
    <dbReference type="NCBI Taxonomy" id="693"/>
    <lineage>
        <taxon>Bacteria</taxon>
        <taxon>Pseudomonadati</taxon>
        <taxon>Pseudomonadota</taxon>
        <taxon>Gammaproteobacteria</taxon>
        <taxon>Vibrionales</taxon>
        <taxon>Vibrionaceae</taxon>
        <taxon>Vibrio</taxon>
    </lineage>
</organism>
<dbReference type="CDD" id="cd06223">
    <property type="entry name" value="PRTases_typeI"/>
    <property type="match status" value="1"/>
</dbReference>
<sequence length="247" mass="28434">MHNVFRFCAEVDMLAHWLKKYTTDLLPPHCEVCQLDIESDARLSWLCEHCQRYIVERPRCACCGLPTQMLVEVCGRCLTDPPDWHHVYCVGDYQQPISGYVHKLKYERQFWQAGKLASVLAPRIIQPAELLTSVPLHWQRHWQRGFNQSELIALSLAKQLNRPYANLFKRTRATSAQQGKNRTQRMRNLRGAFQLVQPVNVSHVAIVDDVLTTGSTVQHLCKLLLEAGVKTVDIYCICRTPEPTDKP</sequence>
<dbReference type="InterPro" id="IPR000836">
    <property type="entry name" value="PRTase_dom"/>
</dbReference>
<name>A0A0M0HLB2_VIBNE</name>
<comment type="similarity">
    <text evidence="1">Belongs to the ComF/GntX family.</text>
</comment>
<accession>A0A0M0HLB2</accession>
<proteinExistence type="inferred from homology"/>
<keyword evidence="4" id="KW-1185">Reference proteome</keyword>
<comment type="caution">
    <text evidence="3">The sequence shown here is derived from an EMBL/GenBank/DDBJ whole genome shotgun (WGS) entry which is preliminary data.</text>
</comment>
<reference evidence="4" key="1">
    <citation type="submission" date="2015-08" db="EMBL/GenBank/DDBJ databases">
        <title>Vibrio galatheae sp. nov., a novel member of the Vibrionaceae family isolated from the Solomon Islands.</title>
        <authorList>
            <person name="Giubergia S."/>
            <person name="Machado H."/>
            <person name="Mateiu R.V."/>
            <person name="Gram L."/>
        </authorList>
    </citation>
    <scope>NUCLEOTIDE SEQUENCE [LARGE SCALE GENOMIC DNA]</scope>
    <source>
        <strain evidence="4">DSM 19584</strain>
    </source>
</reference>
<dbReference type="Gene3D" id="3.40.50.2020">
    <property type="match status" value="1"/>
</dbReference>
<dbReference type="Pfam" id="PF00156">
    <property type="entry name" value="Pribosyltran"/>
    <property type="match status" value="1"/>
</dbReference>